<evidence type="ECO:0000256" key="5">
    <source>
        <dbReference type="ARBA" id="ARBA00023136"/>
    </source>
</evidence>
<keyword evidence="3" id="KW-0812">Transmembrane</keyword>
<keyword evidence="4" id="KW-1133">Transmembrane helix</keyword>
<dbReference type="Proteomes" id="UP001490816">
    <property type="component" value="Unassembled WGS sequence"/>
</dbReference>
<evidence type="ECO:0000256" key="2">
    <source>
        <dbReference type="ARBA" id="ARBA00022475"/>
    </source>
</evidence>
<keyword evidence="2" id="KW-1003">Cell membrane</keyword>
<dbReference type="RefSeq" id="WP_117949736.1">
    <property type="nucleotide sequence ID" value="NZ_JBBMEZ010000016.1"/>
</dbReference>
<gene>
    <name evidence="7" type="ORF">WMO39_06920</name>
</gene>
<dbReference type="Gene3D" id="3.40.50.300">
    <property type="entry name" value="P-loop containing nucleotide triphosphate hydrolases"/>
    <property type="match status" value="2"/>
</dbReference>
<name>A0ABV1FDT8_9FIRM</name>
<dbReference type="SUPFAM" id="SSF52540">
    <property type="entry name" value="P-loop containing nucleoside triphosphate hydrolases"/>
    <property type="match status" value="1"/>
</dbReference>
<protein>
    <submittedName>
        <fullName evidence="7">Type IV secretion system DNA-binding domain-containing protein</fullName>
    </submittedName>
</protein>
<evidence type="ECO:0000256" key="1">
    <source>
        <dbReference type="ARBA" id="ARBA00004651"/>
    </source>
</evidence>
<organism evidence="7 8">
    <name type="scientific">Ruminococcoides intestinale</name>
    <dbReference type="NCBI Taxonomy" id="3133162"/>
    <lineage>
        <taxon>Bacteria</taxon>
        <taxon>Bacillati</taxon>
        <taxon>Bacillota</taxon>
        <taxon>Clostridia</taxon>
        <taxon>Eubacteriales</taxon>
        <taxon>Oscillospiraceae</taxon>
        <taxon>Ruminococcoides</taxon>
    </lineage>
</organism>
<evidence type="ECO:0000313" key="8">
    <source>
        <dbReference type="Proteomes" id="UP001490816"/>
    </source>
</evidence>
<evidence type="ECO:0000256" key="4">
    <source>
        <dbReference type="ARBA" id="ARBA00022989"/>
    </source>
</evidence>
<comment type="subcellular location">
    <subcellularLocation>
        <location evidence="1">Cell membrane</location>
        <topology evidence="1">Multi-pass membrane protein</topology>
    </subcellularLocation>
</comment>
<feature type="domain" description="Type IV secretion system coupling protein TraD DNA-binding" evidence="6">
    <location>
        <begin position="37"/>
        <end position="390"/>
    </location>
</feature>
<dbReference type="InterPro" id="IPR027417">
    <property type="entry name" value="P-loop_NTPase"/>
</dbReference>
<evidence type="ECO:0000313" key="7">
    <source>
        <dbReference type="EMBL" id="MEQ2470059.1"/>
    </source>
</evidence>
<dbReference type="PANTHER" id="PTHR37937">
    <property type="entry name" value="CONJUGATIVE TRANSFER: DNA TRANSPORT"/>
    <property type="match status" value="1"/>
</dbReference>
<keyword evidence="5" id="KW-0472">Membrane</keyword>
<reference evidence="7 8" key="1">
    <citation type="submission" date="2024-03" db="EMBL/GenBank/DDBJ databases">
        <title>Human intestinal bacterial collection.</title>
        <authorList>
            <person name="Pauvert C."/>
            <person name="Hitch T.C.A."/>
            <person name="Clavel T."/>
        </authorList>
    </citation>
    <scope>NUCLEOTIDE SEQUENCE [LARGE SCALE GENOMIC DNA]</scope>
    <source>
        <strain evidence="7 8">CLA-JM-H38</strain>
    </source>
</reference>
<keyword evidence="7" id="KW-0238">DNA-binding</keyword>
<proteinExistence type="predicted"/>
<dbReference type="InterPro" id="IPR019476">
    <property type="entry name" value="T4SS_TraD_DNA-bd"/>
</dbReference>
<dbReference type="CDD" id="cd01127">
    <property type="entry name" value="TrwB_TraG_TraD_VirD4"/>
    <property type="match status" value="1"/>
</dbReference>
<dbReference type="InterPro" id="IPR051539">
    <property type="entry name" value="T4SS-coupling_protein"/>
</dbReference>
<comment type="caution">
    <text evidence="7">The sequence shown here is derived from an EMBL/GenBank/DDBJ whole genome shotgun (WGS) entry which is preliminary data.</text>
</comment>
<evidence type="ECO:0000259" key="6">
    <source>
        <dbReference type="Pfam" id="PF10412"/>
    </source>
</evidence>
<evidence type="ECO:0000256" key="3">
    <source>
        <dbReference type="ARBA" id="ARBA00022692"/>
    </source>
</evidence>
<keyword evidence="8" id="KW-1185">Reference proteome</keyword>
<dbReference type="PANTHER" id="PTHR37937:SF1">
    <property type="entry name" value="CONJUGATIVE TRANSFER: DNA TRANSPORT"/>
    <property type="match status" value="1"/>
</dbReference>
<sequence>MIIKSQILSGSKLSENKLPIFSKCDFLKISGESNGNFSTLGLSQDLISKHVLCLGATGAGKTNLLLSLTSQIKENLTENDILMIFDSKYDFRHLQNHNDYVISNKNNTSINTVYPNLFMDIVADGWDEEEIFINAFEIAKVVFMDAIKNSSQAFFPKSASEIFASVLCGMALMGADDMSFRIKHLNNKALSKYLRSLDAKKLADFVKPFPLLSGVTKYVGSGKSDQALGVFAELQNGVSPLLTRNFGKDGRFSIRKAVRNRGGKTIFLEYDPSCGANTTMYRVLVDLFLKESLSPDHKKGHVYLIADELSLLPSLNYFETALNFGRSLNLSLICGLQSIEQLYETYGEYGGNNIASAFQNCFSFRTNNEASRSYIKGLHGKNLINLQYLDSSNLPQQHIREGNTIEDDDITTLRNGEAIVSLPGKLPFIFRPKLYK</sequence>
<dbReference type="Pfam" id="PF10412">
    <property type="entry name" value="TrwB_AAD_bind"/>
    <property type="match status" value="1"/>
</dbReference>
<accession>A0ABV1FDT8</accession>
<dbReference type="EMBL" id="JBBMEZ010000016">
    <property type="protein sequence ID" value="MEQ2470059.1"/>
    <property type="molecule type" value="Genomic_DNA"/>
</dbReference>
<dbReference type="GO" id="GO:0003677">
    <property type="term" value="F:DNA binding"/>
    <property type="evidence" value="ECO:0007669"/>
    <property type="project" value="UniProtKB-KW"/>
</dbReference>